<name>A0A9W8MJD0_9AGAR</name>
<gene>
    <name evidence="1" type="ORF">H1R20_g2944</name>
</gene>
<dbReference type="EMBL" id="JANBPK010000725">
    <property type="protein sequence ID" value="KAJ2934130.1"/>
    <property type="molecule type" value="Genomic_DNA"/>
</dbReference>
<evidence type="ECO:0000313" key="1">
    <source>
        <dbReference type="EMBL" id="KAJ2934130.1"/>
    </source>
</evidence>
<comment type="caution">
    <text evidence="1">The sequence shown here is derived from an EMBL/GenBank/DDBJ whole genome shotgun (WGS) entry which is preliminary data.</text>
</comment>
<keyword evidence="2" id="KW-1185">Reference proteome</keyword>
<reference evidence="1" key="1">
    <citation type="submission" date="2022-06" db="EMBL/GenBank/DDBJ databases">
        <title>Genome Sequence of Candolleomyces eurysporus.</title>
        <authorList>
            <person name="Buettner E."/>
        </authorList>
    </citation>
    <scope>NUCLEOTIDE SEQUENCE</scope>
    <source>
        <strain evidence="1">VTCC 930004</strain>
    </source>
</reference>
<dbReference type="OrthoDB" id="2937383at2759"/>
<protein>
    <submittedName>
        <fullName evidence="1">Uncharacterized protein</fullName>
    </submittedName>
</protein>
<sequence length="192" mass="21259">MSRNHYANSRSQVADNRDALIRMSFVLSNGSPFLSQGPYEFPQEIWTPACDGYSQSETAIFSFTDPATSLRSRGCDKYVWRILLPIVEAGQQPDSRVVVAEVQVDTAVMKSKYGEQYLGKDPRIICNSLALSLEHGVKVTVAIADDDLITAFQLRGMRRPASAGDIIYIGTNPNGQHQILNVLDGRGYWAKS</sequence>
<evidence type="ECO:0000313" key="2">
    <source>
        <dbReference type="Proteomes" id="UP001140091"/>
    </source>
</evidence>
<organism evidence="1 2">
    <name type="scientific">Candolleomyces eurysporus</name>
    <dbReference type="NCBI Taxonomy" id="2828524"/>
    <lineage>
        <taxon>Eukaryota</taxon>
        <taxon>Fungi</taxon>
        <taxon>Dikarya</taxon>
        <taxon>Basidiomycota</taxon>
        <taxon>Agaricomycotina</taxon>
        <taxon>Agaricomycetes</taxon>
        <taxon>Agaricomycetidae</taxon>
        <taxon>Agaricales</taxon>
        <taxon>Agaricineae</taxon>
        <taxon>Psathyrellaceae</taxon>
        <taxon>Candolleomyces</taxon>
    </lineage>
</organism>
<dbReference type="AlphaFoldDB" id="A0A9W8MJD0"/>
<accession>A0A9W8MJD0</accession>
<feature type="non-terminal residue" evidence="1">
    <location>
        <position position="1"/>
    </location>
</feature>
<dbReference type="Proteomes" id="UP001140091">
    <property type="component" value="Unassembled WGS sequence"/>
</dbReference>
<proteinExistence type="predicted"/>